<evidence type="ECO:0000313" key="2">
    <source>
        <dbReference type="EMBL" id="AQP46712.1"/>
    </source>
</evidence>
<feature type="transmembrane region" description="Helical" evidence="1">
    <location>
        <begin position="44"/>
        <end position="64"/>
    </location>
</feature>
<organism evidence="2 3">
    <name type="scientific">Tessaracoccus aquimaris</name>
    <dbReference type="NCBI Taxonomy" id="1332264"/>
    <lineage>
        <taxon>Bacteria</taxon>
        <taxon>Bacillati</taxon>
        <taxon>Actinomycetota</taxon>
        <taxon>Actinomycetes</taxon>
        <taxon>Propionibacteriales</taxon>
        <taxon>Propionibacteriaceae</taxon>
        <taxon>Tessaracoccus</taxon>
    </lineage>
</organism>
<dbReference type="RefSeq" id="WP_077685021.1">
    <property type="nucleotide sequence ID" value="NZ_CP019606.1"/>
</dbReference>
<protein>
    <submittedName>
        <fullName evidence="2">Uncharacterized protein</fullName>
    </submittedName>
</protein>
<dbReference type="KEGG" id="tes:BW730_03385"/>
<dbReference type="Proteomes" id="UP000188145">
    <property type="component" value="Chromosome"/>
</dbReference>
<feature type="transmembrane region" description="Helical" evidence="1">
    <location>
        <begin position="12"/>
        <end position="38"/>
    </location>
</feature>
<dbReference type="AlphaFoldDB" id="A0A1Q2CKT3"/>
<feature type="transmembrane region" description="Helical" evidence="1">
    <location>
        <begin position="142"/>
        <end position="160"/>
    </location>
</feature>
<accession>A0A1Q2CKT3</accession>
<dbReference type="STRING" id="1332264.BW730_03385"/>
<feature type="transmembrane region" description="Helical" evidence="1">
    <location>
        <begin position="118"/>
        <end position="136"/>
    </location>
</feature>
<evidence type="ECO:0000256" key="1">
    <source>
        <dbReference type="SAM" id="Phobius"/>
    </source>
</evidence>
<evidence type="ECO:0000313" key="3">
    <source>
        <dbReference type="Proteomes" id="UP000188145"/>
    </source>
</evidence>
<keyword evidence="1" id="KW-1133">Transmembrane helix</keyword>
<keyword evidence="3" id="KW-1185">Reference proteome</keyword>
<dbReference type="EMBL" id="CP019606">
    <property type="protein sequence ID" value="AQP46712.1"/>
    <property type="molecule type" value="Genomic_DNA"/>
</dbReference>
<proteinExistence type="predicted"/>
<keyword evidence="1" id="KW-0812">Transmembrane</keyword>
<reference evidence="3" key="1">
    <citation type="submission" date="2017-02" db="EMBL/GenBank/DDBJ databases">
        <title>Tessaracoccus aquaemaris sp. nov., isolated from the intestine of a Korean rockfish, Sebastes schlegelii, in a marine aquaculture pond.</title>
        <authorList>
            <person name="Tak E.J."/>
            <person name="Bae J.-W."/>
        </authorList>
    </citation>
    <scope>NUCLEOTIDE SEQUENCE [LARGE SCALE GENOMIC DNA]</scope>
    <source>
        <strain evidence="3">NSG39</strain>
    </source>
</reference>
<gene>
    <name evidence="2" type="ORF">BW730_03385</name>
</gene>
<name>A0A1Q2CKT3_9ACTN</name>
<sequence length="194" mass="19266">MQTPYRTPQQALGAATYAVIVFAALAAISLAATVALLGLGAPPIQTALSATLIPIAALGVYASLGNRAEVARFAVGADGHRCQCATCGREVATTGPSDRQGLRSVSTPGEARRAARSVLGLGAVAVVAGLVLAIVGHDLRPFGIALVIGGAVALLAGALLSRAAAARATAPHSCRCRWCGAPGTLPDASGASHR</sequence>
<keyword evidence="1" id="KW-0472">Membrane</keyword>